<sequence length="71" mass="8192">MTEPTPDERFVLPAQDDAICSDDSSSSDEDDEEMAARRVQRLKRQLHKAMLRQEIARAEAETRVLNRLGYE</sequence>
<feature type="region of interest" description="Disordered" evidence="2">
    <location>
        <begin position="1"/>
        <end position="36"/>
    </location>
</feature>
<feature type="compositionally biased region" description="Basic and acidic residues" evidence="2">
    <location>
        <begin position="1"/>
        <end position="10"/>
    </location>
</feature>
<dbReference type="RefSeq" id="XP_008616138.1">
    <property type="nucleotide sequence ID" value="XM_008617916.1"/>
</dbReference>
<evidence type="ECO:0000256" key="2">
    <source>
        <dbReference type="SAM" id="MobiDB-lite"/>
    </source>
</evidence>
<evidence type="ECO:0000313" key="3">
    <source>
        <dbReference type="EMBL" id="EQC30285.1"/>
    </source>
</evidence>
<name>T0Q9W8_SAPDV</name>
<dbReference type="VEuPathDB" id="FungiDB:SDRG_11862"/>
<dbReference type="InParanoid" id="T0Q9W8"/>
<dbReference type="EMBL" id="JH767176">
    <property type="protein sequence ID" value="EQC30285.1"/>
    <property type="molecule type" value="Genomic_DNA"/>
</dbReference>
<reference evidence="3 4" key="1">
    <citation type="submission" date="2012-04" db="EMBL/GenBank/DDBJ databases">
        <title>The Genome Sequence of Saprolegnia declina VS20.</title>
        <authorList>
            <consortium name="The Broad Institute Genome Sequencing Platform"/>
            <person name="Russ C."/>
            <person name="Nusbaum C."/>
            <person name="Tyler B."/>
            <person name="van West P."/>
            <person name="Dieguez-Uribeondo J."/>
            <person name="de Bruijn I."/>
            <person name="Tripathy S."/>
            <person name="Jiang R."/>
            <person name="Young S.K."/>
            <person name="Zeng Q."/>
            <person name="Gargeya S."/>
            <person name="Fitzgerald M."/>
            <person name="Haas B."/>
            <person name="Abouelleil A."/>
            <person name="Alvarado L."/>
            <person name="Arachchi H.M."/>
            <person name="Berlin A."/>
            <person name="Chapman S.B."/>
            <person name="Goldberg J."/>
            <person name="Griggs A."/>
            <person name="Gujja S."/>
            <person name="Hansen M."/>
            <person name="Howarth C."/>
            <person name="Imamovic A."/>
            <person name="Larimer J."/>
            <person name="McCowen C."/>
            <person name="Montmayeur A."/>
            <person name="Murphy C."/>
            <person name="Neiman D."/>
            <person name="Pearson M."/>
            <person name="Priest M."/>
            <person name="Roberts A."/>
            <person name="Saif S."/>
            <person name="Shea T."/>
            <person name="Sisk P."/>
            <person name="Sykes S."/>
            <person name="Wortman J."/>
            <person name="Nusbaum C."/>
            <person name="Birren B."/>
        </authorList>
    </citation>
    <scope>NUCLEOTIDE SEQUENCE [LARGE SCALE GENOMIC DNA]</scope>
    <source>
        <strain evidence="3 4">VS20</strain>
    </source>
</reference>
<keyword evidence="1" id="KW-0175">Coiled coil</keyword>
<feature type="coiled-coil region" evidence="1">
    <location>
        <begin position="39"/>
        <end position="68"/>
    </location>
</feature>
<dbReference type="GeneID" id="19952589"/>
<proteinExistence type="predicted"/>
<dbReference type="Proteomes" id="UP000030762">
    <property type="component" value="Unassembled WGS sequence"/>
</dbReference>
<organism evidence="3 4">
    <name type="scientific">Saprolegnia diclina (strain VS20)</name>
    <dbReference type="NCBI Taxonomy" id="1156394"/>
    <lineage>
        <taxon>Eukaryota</taxon>
        <taxon>Sar</taxon>
        <taxon>Stramenopiles</taxon>
        <taxon>Oomycota</taxon>
        <taxon>Saprolegniomycetes</taxon>
        <taxon>Saprolegniales</taxon>
        <taxon>Saprolegniaceae</taxon>
        <taxon>Saprolegnia</taxon>
    </lineage>
</organism>
<evidence type="ECO:0000256" key="1">
    <source>
        <dbReference type="SAM" id="Coils"/>
    </source>
</evidence>
<gene>
    <name evidence="3" type="ORF">SDRG_11862</name>
</gene>
<evidence type="ECO:0000313" key="4">
    <source>
        <dbReference type="Proteomes" id="UP000030762"/>
    </source>
</evidence>
<keyword evidence="4" id="KW-1185">Reference proteome</keyword>
<accession>T0Q9W8</accession>
<dbReference type="AlphaFoldDB" id="T0Q9W8"/>
<protein>
    <submittedName>
        <fullName evidence="3">Uncharacterized protein</fullName>
    </submittedName>
</protein>